<dbReference type="Proteomes" id="UP000251241">
    <property type="component" value="Unassembled WGS sequence"/>
</dbReference>
<reference evidence="1 2" key="1">
    <citation type="submission" date="2018-06" db="EMBL/GenBank/DDBJ databases">
        <authorList>
            <consortium name="Pathogen Informatics"/>
            <person name="Doyle S."/>
        </authorList>
    </citation>
    <scope>NUCLEOTIDE SEQUENCE [LARGE SCALE GENOMIC DNA]</scope>
    <source>
        <strain evidence="1 2">NCTC11343</strain>
    </source>
</reference>
<sequence length="101" mass="12049">MKSHFFTRNFIWLLILLFIVVSCQKDSSQVLDNENKPTLADIKEFYAKEGIFKKINPKDNLPIQWEPLWDEVTVRKANDSVEYMFVPLHPFLKEDKEKITF</sequence>
<dbReference type="PROSITE" id="PS51257">
    <property type="entry name" value="PROKAR_LIPOPROTEIN"/>
    <property type="match status" value="1"/>
</dbReference>
<dbReference type="AlphaFoldDB" id="A0A2X2JKU5"/>
<evidence type="ECO:0000313" key="2">
    <source>
        <dbReference type="Proteomes" id="UP000251241"/>
    </source>
</evidence>
<organism evidence="1 2">
    <name type="scientific">Sphingobacterium multivorum</name>
    <dbReference type="NCBI Taxonomy" id="28454"/>
    <lineage>
        <taxon>Bacteria</taxon>
        <taxon>Pseudomonadati</taxon>
        <taxon>Bacteroidota</taxon>
        <taxon>Sphingobacteriia</taxon>
        <taxon>Sphingobacteriales</taxon>
        <taxon>Sphingobacteriaceae</taxon>
        <taxon>Sphingobacterium</taxon>
    </lineage>
</organism>
<accession>A0A2X2JKU5</accession>
<dbReference type="EMBL" id="UAUU01000011">
    <property type="protein sequence ID" value="SPZ94528.1"/>
    <property type="molecule type" value="Genomic_DNA"/>
</dbReference>
<proteinExistence type="predicted"/>
<dbReference type="GeneID" id="97180166"/>
<evidence type="ECO:0000313" key="1">
    <source>
        <dbReference type="EMBL" id="SPZ94528.1"/>
    </source>
</evidence>
<gene>
    <name evidence="1" type="ORF">NCTC11343_05357</name>
</gene>
<dbReference type="RefSeq" id="WP_112376279.1">
    <property type="nucleotide sequence ID" value="NZ_CP069793.1"/>
</dbReference>
<protein>
    <submittedName>
        <fullName evidence="1">Uncharacterized protein</fullName>
    </submittedName>
</protein>
<name>A0A2X2JKU5_SPHMU</name>